<dbReference type="InterPro" id="IPR041166">
    <property type="entry name" value="Rubredoxin_2"/>
</dbReference>
<dbReference type="EMBL" id="JBANFI010000004">
    <property type="protein sequence ID" value="MFK7161124.1"/>
    <property type="molecule type" value="Genomic_DNA"/>
</dbReference>
<comment type="subcellular location">
    <subcellularLocation>
        <location evidence="2">Cell inner membrane</location>
        <topology evidence="2">Single-pass membrane protein</topology>
        <orientation evidence="2">Cytoplasmic side</orientation>
    </subcellularLocation>
</comment>
<dbReference type="HAMAP" id="MF_00994">
    <property type="entry name" value="LPS_assembly_LapB"/>
    <property type="match status" value="1"/>
</dbReference>
<dbReference type="PANTHER" id="PTHR23082:SF0">
    <property type="entry name" value="GENERAL TRANSCRIPTION FACTOR 3C POLYPEPTIDE 3"/>
    <property type="match status" value="1"/>
</dbReference>
<evidence type="ECO:0000313" key="4">
    <source>
        <dbReference type="EMBL" id="MFK7161124.1"/>
    </source>
</evidence>
<dbReference type="Proteomes" id="UP001621714">
    <property type="component" value="Unassembled WGS sequence"/>
</dbReference>
<dbReference type="InterPro" id="IPR019734">
    <property type="entry name" value="TPR_rpt"/>
</dbReference>
<evidence type="ECO:0000259" key="3">
    <source>
        <dbReference type="Pfam" id="PF18073"/>
    </source>
</evidence>
<keyword evidence="2" id="KW-1133">Transmembrane helix</keyword>
<dbReference type="PANTHER" id="PTHR23082">
    <property type="entry name" value="TRANSCRIPTION INITIATION FACTOR IIIC TFIIIC , POLYPEPTIDE 3-RELATED"/>
    <property type="match status" value="1"/>
</dbReference>
<feature type="binding site" evidence="2">
    <location>
        <position position="361"/>
    </location>
    <ligand>
        <name>Fe cation</name>
        <dbReference type="ChEBI" id="CHEBI:24875"/>
    </ligand>
</feature>
<sequence>MLLELIVFLLLVVALALGWWMGRREKRRRLPPPGSLPQLSQDYFTGLNYLLNEQPDAAINTFVRALEVNSETIETHIALGNLFRSRGESDRAVRVHQNLFARPSLTKEQSERVQLELARDFMAAGLLDRAERLLIELVEQNGKLALESRLLLVDLFEREKEWYKAIHTLTNELFRHKPPLRRAAAHYACELAAESLQQRHFSAARKQLKQAFAFDSGCVRSTLLMAQLELYSGNPKAAIRLLLRIPEQDANYIPTMLQTLVDAYQQLNKPQELVETLEKLLERHPFTSVLLCLAETLCQQNQHQLALEKMDYHMRHQVSLRGVDYLIDLYLHQAAGAERTHLLTLHNLTQQLLSHKPEHQCQSCGFQSQQLYWQCPKCRQWGSIQPIKGVEGE</sequence>
<protein>
    <recommendedName>
        <fullName evidence="2">Lipopolysaccharide assembly protein B</fullName>
    </recommendedName>
</protein>
<keyword evidence="2" id="KW-0408">Iron</keyword>
<keyword evidence="2" id="KW-0802">TPR repeat</keyword>
<evidence type="ECO:0000256" key="2">
    <source>
        <dbReference type="HAMAP-Rule" id="MF_00994"/>
    </source>
</evidence>
<keyword evidence="2" id="KW-1003">Cell membrane</keyword>
<organism evidence="4 5">
    <name type="scientific">Marinospirillum alkalitolerans</name>
    <dbReference type="NCBI Taxonomy" id="3123374"/>
    <lineage>
        <taxon>Bacteria</taxon>
        <taxon>Pseudomonadati</taxon>
        <taxon>Pseudomonadota</taxon>
        <taxon>Gammaproteobacteria</taxon>
        <taxon>Oceanospirillales</taxon>
        <taxon>Oceanospirillaceae</taxon>
        <taxon>Marinospirillum</taxon>
    </lineage>
</organism>
<dbReference type="Pfam" id="PF13432">
    <property type="entry name" value="TPR_16"/>
    <property type="match status" value="1"/>
</dbReference>
<keyword evidence="1 2" id="KW-0479">Metal-binding</keyword>
<keyword evidence="2" id="KW-0812">Transmembrane</keyword>
<evidence type="ECO:0000313" key="5">
    <source>
        <dbReference type="Proteomes" id="UP001621714"/>
    </source>
</evidence>
<dbReference type="Pfam" id="PF14559">
    <property type="entry name" value="TPR_19"/>
    <property type="match status" value="1"/>
</dbReference>
<dbReference type="Pfam" id="PF18073">
    <property type="entry name" value="Zn_ribbon_LapB"/>
    <property type="match status" value="1"/>
</dbReference>
<feature type="binding site" evidence="2">
    <location>
        <position position="364"/>
    </location>
    <ligand>
        <name>Fe cation</name>
        <dbReference type="ChEBI" id="CHEBI:24875"/>
    </ligand>
</feature>
<evidence type="ECO:0000256" key="1">
    <source>
        <dbReference type="ARBA" id="ARBA00022723"/>
    </source>
</evidence>
<dbReference type="RefSeq" id="WP_405339493.1">
    <property type="nucleotide sequence ID" value="NZ_JBANFI010000004.1"/>
</dbReference>
<comment type="similarity">
    <text evidence="2">Belongs to the LapB family.</text>
</comment>
<reference evidence="4 5" key="1">
    <citation type="submission" date="2024-02" db="EMBL/GenBank/DDBJ databases">
        <title>Marinospirillum sp. MEB 164 isolated from Lonar lake sediment.</title>
        <authorList>
            <person name="Joshi A."/>
            <person name="Thite S."/>
        </authorList>
    </citation>
    <scope>NUCLEOTIDE SEQUENCE [LARGE SCALE GENOMIC DNA]</scope>
    <source>
        <strain evidence="4 5">MEB164</strain>
    </source>
</reference>
<dbReference type="Pfam" id="PF13176">
    <property type="entry name" value="TPR_7"/>
    <property type="match status" value="1"/>
</dbReference>
<comment type="function">
    <text evidence="2">Modulates cellular lipopolysaccharide (LPS) levels by regulating LpxC, which is involved in lipid A biosynthesis. May act by modulating the proteolytic activity of FtsH towards LpxC. May also coordinate assembly of proteins involved in LPS synthesis at the plasma membrane.</text>
</comment>
<dbReference type="InterPro" id="IPR011990">
    <property type="entry name" value="TPR-like_helical_dom_sf"/>
</dbReference>
<dbReference type="InterPro" id="IPR039340">
    <property type="entry name" value="Tfc4/TFIIIC-102/Sfc4"/>
</dbReference>
<dbReference type="Gene3D" id="1.25.40.10">
    <property type="entry name" value="Tetratricopeptide repeat domain"/>
    <property type="match status" value="2"/>
</dbReference>
<accession>A0ABW8PZ01</accession>
<keyword evidence="2" id="KW-0997">Cell inner membrane</keyword>
<dbReference type="InterPro" id="IPR030865">
    <property type="entry name" value="LapB"/>
</dbReference>
<feature type="binding site" evidence="2">
    <location>
        <position position="375"/>
    </location>
    <ligand>
        <name>Fe cation</name>
        <dbReference type="ChEBI" id="CHEBI:24875"/>
    </ligand>
</feature>
<name>A0ABW8PZ01_9GAMM</name>
<comment type="caution">
    <text evidence="4">The sequence shown here is derived from an EMBL/GenBank/DDBJ whole genome shotgun (WGS) entry which is preliminary data.</text>
</comment>
<dbReference type="SUPFAM" id="SSF48452">
    <property type="entry name" value="TPR-like"/>
    <property type="match status" value="2"/>
</dbReference>
<dbReference type="NCBIfam" id="NF008757">
    <property type="entry name" value="PRK11788.1-5"/>
    <property type="match status" value="1"/>
</dbReference>
<gene>
    <name evidence="2 4" type="primary">lapB</name>
    <name evidence="4" type="ORF">V6U78_08755</name>
</gene>
<proteinExistence type="inferred from homology"/>
<keyword evidence="2" id="KW-0472">Membrane</keyword>
<keyword evidence="2" id="KW-0677">Repeat</keyword>
<feature type="binding site" evidence="2">
    <location>
        <position position="378"/>
    </location>
    <ligand>
        <name>Fe cation</name>
        <dbReference type="ChEBI" id="CHEBI:24875"/>
    </ligand>
</feature>
<keyword evidence="5" id="KW-1185">Reference proteome</keyword>
<feature type="topological domain" description="Cytoplasmic" evidence="2">
    <location>
        <begin position="24"/>
        <end position="393"/>
    </location>
</feature>
<feature type="domain" description="LapB rubredoxin metal binding" evidence="3">
    <location>
        <begin position="359"/>
        <end position="386"/>
    </location>
</feature>